<dbReference type="GO" id="GO:0016887">
    <property type="term" value="F:ATP hydrolysis activity"/>
    <property type="evidence" value="ECO:0007669"/>
    <property type="project" value="InterPro"/>
</dbReference>
<name>A0AAN0RHE3_9RHOB</name>
<dbReference type="KEGG" id="ptp:RCA23_c06510"/>
<keyword evidence="7" id="KW-1185">Reference proteome</keyword>
<keyword evidence="2" id="KW-0813">Transport</keyword>
<dbReference type="AlphaFoldDB" id="A0AAN0RHE3"/>
<dbReference type="SUPFAM" id="SSF52540">
    <property type="entry name" value="P-loop containing nucleoside triphosphate hydrolases"/>
    <property type="match status" value="1"/>
</dbReference>
<keyword evidence="4" id="KW-0067">ATP-binding</keyword>
<dbReference type="Proteomes" id="UP000028680">
    <property type="component" value="Chromosome"/>
</dbReference>
<protein>
    <submittedName>
        <fullName evidence="6">Sulfonate/nitrate ABC transporter, ATPase</fullName>
    </submittedName>
</protein>
<dbReference type="InterPro" id="IPR003593">
    <property type="entry name" value="AAA+_ATPase"/>
</dbReference>
<evidence type="ECO:0000256" key="3">
    <source>
        <dbReference type="ARBA" id="ARBA00022741"/>
    </source>
</evidence>
<dbReference type="InterPro" id="IPR027417">
    <property type="entry name" value="P-loop_NTPase"/>
</dbReference>
<dbReference type="InterPro" id="IPR050166">
    <property type="entry name" value="ABC_transporter_ATP-bind"/>
</dbReference>
<accession>A0AAN0RHE3</accession>
<dbReference type="InterPro" id="IPR017871">
    <property type="entry name" value="ABC_transporter-like_CS"/>
</dbReference>
<keyword evidence="3" id="KW-0547">Nucleotide-binding</keyword>
<dbReference type="PANTHER" id="PTHR42788">
    <property type="entry name" value="TAURINE IMPORT ATP-BINDING PROTEIN-RELATED"/>
    <property type="match status" value="1"/>
</dbReference>
<dbReference type="EMBL" id="CP003984">
    <property type="protein sequence ID" value="AII86209.1"/>
    <property type="molecule type" value="Genomic_DNA"/>
</dbReference>
<feature type="domain" description="ABC transporter" evidence="5">
    <location>
        <begin position="11"/>
        <end position="244"/>
    </location>
</feature>
<dbReference type="CDD" id="cd03293">
    <property type="entry name" value="ABC_NrtD_SsuB_transporters"/>
    <property type="match status" value="1"/>
</dbReference>
<evidence type="ECO:0000256" key="4">
    <source>
        <dbReference type="ARBA" id="ARBA00022840"/>
    </source>
</evidence>
<organism evidence="6 7">
    <name type="scientific">Planktomarina temperata RCA23</name>
    <dbReference type="NCBI Taxonomy" id="666509"/>
    <lineage>
        <taxon>Bacteria</taxon>
        <taxon>Pseudomonadati</taxon>
        <taxon>Pseudomonadota</taxon>
        <taxon>Alphaproteobacteria</taxon>
        <taxon>Rhodobacterales</taxon>
        <taxon>Paracoccaceae</taxon>
        <taxon>Planktomarina</taxon>
    </lineage>
</organism>
<evidence type="ECO:0000256" key="1">
    <source>
        <dbReference type="ARBA" id="ARBA00005417"/>
    </source>
</evidence>
<dbReference type="Gene3D" id="3.40.50.300">
    <property type="entry name" value="P-loop containing nucleotide triphosphate hydrolases"/>
    <property type="match status" value="1"/>
</dbReference>
<evidence type="ECO:0000256" key="2">
    <source>
        <dbReference type="ARBA" id="ARBA00022448"/>
    </source>
</evidence>
<evidence type="ECO:0000313" key="7">
    <source>
        <dbReference type="Proteomes" id="UP000028680"/>
    </source>
</evidence>
<evidence type="ECO:0000313" key="6">
    <source>
        <dbReference type="EMBL" id="AII86209.1"/>
    </source>
</evidence>
<dbReference type="InterPro" id="IPR003439">
    <property type="entry name" value="ABC_transporter-like_ATP-bd"/>
</dbReference>
<proteinExistence type="inferred from homology"/>
<sequence>MKMSETREIKIAIDDVTLVHVNEERRESNVAIENLSLDIHRNEFLCVVGPSGCGKSTLLSAIAGFMQPRDGTIMMDGESITQPGADRGVVFQEYALLPWKTVLDNVAIGLKYRGAPKAEREETAMKYLTMARLSEAAAKYPHELSGGMRQRVAVARTLANTPEIMMMDEPFAAVDAQTRLSLQEELLRVWDTHPITVLFITHSVEEAVFLADRVVVLTPGPGRLREIVDIDIPREARHWDTISNDSRFVELRDQVMKLVRDPSR</sequence>
<dbReference type="PROSITE" id="PS50893">
    <property type="entry name" value="ABC_TRANSPORTER_2"/>
    <property type="match status" value="1"/>
</dbReference>
<comment type="similarity">
    <text evidence="1">Belongs to the ABC transporter superfamily.</text>
</comment>
<dbReference type="PROSITE" id="PS00211">
    <property type="entry name" value="ABC_TRANSPORTER_1"/>
    <property type="match status" value="1"/>
</dbReference>
<reference evidence="6 7" key="1">
    <citation type="journal article" date="2014" name="ISME J.">
        <title>Adaptation of an abundant Roseobacter RCA organism to pelagic systems revealed by genomic and transcriptomic analyses.</title>
        <authorList>
            <person name="Voget S."/>
            <person name="Wemheuer B."/>
            <person name="Brinkhoff T."/>
            <person name="Vollmers J."/>
            <person name="Dietrich S."/>
            <person name="Giebel H.A."/>
            <person name="Beardsley C."/>
            <person name="Sardemann C."/>
            <person name="Bakenhus I."/>
            <person name="Billerbeck S."/>
            <person name="Daniel R."/>
            <person name="Simon M."/>
        </authorList>
    </citation>
    <scope>NUCLEOTIDE SEQUENCE [LARGE SCALE GENOMIC DNA]</scope>
    <source>
        <strain evidence="6 7">RCA23</strain>
    </source>
</reference>
<dbReference type="PANTHER" id="PTHR42788:SF13">
    <property type="entry name" value="ALIPHATIC SULFONATES IMPORT ATP-BINDING PROTEIN SSUB"/>
    <property type="match status" value="1"/>
</dbReference>
<dbReference type="SMART" id="SM00382">
    <property type="entry name" value="AAA"/>
    <property type="match status" value="1"/>
</dbReference>
<gene>
    <name evidence="6" type="ORF">RCA23_c06510</name>
</gene>
<evidence type="ECO:0000259" key="5">
    <source>
        <dbReference type="PROSITE" id="PS50893"/>
    </source>
</evidence>
<dbReference type="Pfam" id="PF00005">
    <property type="entry name" value="ABC_tran"/>
    <property type="match status" value="1"/>
</dbReference>
<dbReference type="GO" id="GO:0005524">
    <property type="term" value="F:ATP binding"/>
    <property type="evidence" value="ECO:0007669"/>
    <property type="project" value="UniProtKB-KW"/>
</dbReference>